<organism evidence="7 8">
    <name type="scientific">Kingdonia uniflora</name>
    <dbReference type="NCBI Taxonomy" id="39325"/>
    <lineage>
        <taxon>Eukaryota</taxon>
        <taxon>Viridiplantae</taxon>
        <taxon>Streptophyta</taxon>
        <taxon>Embryophyta</taxon>
        <taxon>Tracheophyta</taxon>
        <taxon>Spermatophyta</taxon>
        <taxon>Magnoliopsida</taxon>
        <taxon>Ranunculales</taxon>
        <taxon>Circaeasteraceae</taxon>
        <taxon>Kingdonia</taxon>
    </lineage>
</organism>
<dbReference type="GO" id="GO:0006508">
    <property type="term" value="P:proteolysis"/>
    <property type="evidence" value="ECO:0007669"/>
    <property type="project" value="UniProtKB-KW"/>
</dbReference>
<dbReference type="OrthoDB" id="1939479at2759"/>
<dbReference type="InterPro" id="IPR038765">
    <property type="entry name" value="Papain-like_cys_pep_sf"/>
</dbReference>
<reference evidence="7 8" key="1">
    <citation type="journal article" date="2020" name="IScience">
        <title>Genome Sequencing of the Endangered Kingdonia uniflora (Circaeasteraceae, Ranunculales) Reveals Potential Mechanisms of Evolutionary Specialization.</title>
        <authorList>
            <person name="Sun Y."/>
            <person name="Deng T."/>
            <person name="Zhang A."/>
            <person name="Moore M.J."/>
            <person name="Landis J.B."/>
            <person name="Lin N."/>
            <person name="Zhang H."/>
            <person name="Zhang X."/>
            <person name="Huang J."/>
            <person name="Zhang X."/>
            <person name="Sun H."/>
            <person name="Wang H."/>
        </authorList>
    </citation>
    <scope>NUCLEOTIDE SEQUENCE [LARGE SCALE GENOMIC DNA]</scope>
    <source>
        <strain evidence="7">TB1705</strain>
        <tissue evidence="7">Leaf</tissue>
    </source>
</reference>
<gene>
    <name evidence="7" type="ORF">GIB67_028023</name>
</gene>
<dbReference type="EMBL" id="JACGCM010000852">
    <property type="protein sequence ID" value="KAF6165464.1"/>
    <property type="molecule type" value="Genomic_DNA"/>
</dbReference>
<dbReference type="Proteomes" id="UP000541444">
    <property type="component" value="Unassembled WGS sequence"/>
</dbReference>
<dbReference type="PANTHER" id="PTHR12606:SF141">
    <property type="entry name" value="GH15225P-RELATED"/>
    <property type="match status" value="1"/>
</dbReference>
<feature type="domain" description="Ubiquitin-like protease family profile" evidence="6">
    <location>
        <begin position="105"/>
        <end position="297"/>
    </location>
</feature>
<evidence type="ECO:0000313" key="7">
    <source>
        <dbReference type="EMBL" id="KAF6165464.1"/>
    </source>
</evidence>
<keyword evidence="2" id="KW-0645">Protease</keyword>
<keyword evidence="4" id="KW-0788">Thiol protease</keyword>
<evidence type="ECO:0000256" key="4">
    <source>
        <dbReference type="ARBA" id="ARBA00022807"/>
    </source>
</evidence>
<feature type="compositionally biased region" description="Basic and acidic residues" evidence="5">
    <location>
        <begin position="79"/>
        <end position="111"/>
    </location>
</feature>
<dbReference type="GO" id="GO:0016926">
    <property type="term" value="P:protein desumoylation"/>
    <property type="evidence" value="ECO:0007669"/>
    <property type="project" value="TreeGrafter"/>
</dbReference>
<dbReference type="SUPFAM" id="SSF54001">
    <property type="entry name" value="Cysteine proteinases"/>
    <property type="match status" value="1"/>
</dbReference>
<dbReference type="Gene3D" id="3.40.395.10">
    <property type="entry name" value="Adenoviral Proteinase, Chain A"/>
    <property type="match status" value="1"/>
</dbReference>
<dbReference type="PANTHER" id="PTHR12606">
    <property type="entry name" value="SENTRIN/SUMO-SPECIFIC PROTEASE"/>
    <property type="match status" value="1"/>
</dbReference>
<dbReference type="AlphaFoldDB" id="A0A7J7NEI2"/>
<keyword evidence="3" id="KW-0378">Hydrolase</keyword>
<dbReference type="InterPro" id="IPR003653">
    <property type="entry name" value="Peptidase_C48_C"/>
</dbReference>
<evidence type="ECO:0000313" key="8">
    <source>
        <dbReference type="Proteomes" id="UP000541444"/>
    </source>
</evidence>
<dbReference type="GO" id="GO:0005634">
    <property type="term" value="C:nucleus"/>
    <property type="evidence" value="ECO:0007669"/>
    <property type="project" value="TreeGrafter"/>
</dbReference>
<dbReference type="Pfam" id="PF02902">
    <property type="entry name" value="Peptidase_C48"/>
    <property type="match status" value="1"/>
</dbReference>
<protein>
    <recommendedName>
        <fullName evidence="6">Ubiquitin-like protease family profile domain-containing protein</fullName>
    </recommendedName>
</protein>
<comment type="caution">
    <text evidence="7">The sequence shown here is derived from an EMBL/GenBank/DDBJ whole genome shotgun (WGS) entry which is preliminary data.</text>
</comment>
<evidence type="ECO:0000256" key="2">
    <source>
        <dbReference type="ARBA" id="ARBA00022670"/>
    </source>
</evidence>
<name>A0A7J7NEI2_9MAGN</name>
<sequence length="331" mass="38047">MVVVEVAKTDIVFFNQEEVVGEDYQASADQTTTVTVEELTLEVKKTEDEASQASAGQTTAVSVEEQTIEVVQTEVVISHKEEDVDEASQTKESKKEVEHNKEEVFEGKDDDNGNLQNKSDPEQVIDVYFKVLIQYFDTQYRACPDNKRIMLADIFACQYIGRDFNVWTRNMLSPEGVELKKKSIWEQITSMQWDRIFFNCIHRGDLKVVNSKLILIPWNINDSHWVLCTVSFKARKICIYDSMVDSKITNARSRPPTGFEVKDYGLNYKWTTRFRKCPIQPNGNDCGMLVFMDNLLRGMKFPDLIDGNECRYTAAYDILRLGVAPEEILKL</sequence>
<evidence type="ECO:0000259" key="6">
    <source>
        <dbReference type="PROSITE" id="PS50600"/>
    </source>
</evidence>
<keyword evidence="8" id="KW-1185">Reference proteome</keyword>
<feature type="region of interest" description="Disordered" evidence="5">
    <location>
        <begin position="79"/>
        <end position="119"/>
    </location>
</feature>
<accession>A0A7J7NEI2</accession>
<evidence type="ECO:0000256" key="3">
    <source>
        <dbReference type="ARBA" id="ARBA00022801"/>
    </source>
</evidence>
<comment type="similarity">
    <text evidence="1">Belongs to the peptidase C48 family.</text>
</comment>
<dbReference type="GO" id="GO:0016929">
    <property type="term" value="F:deSUMOylase activity"/>
    <property type="evidence" value="ECO:0007669"/>
    <property type="project" value="TreeGrafter"/>
</dbReference>
<proteinExistence type="inferred from homology"/>
<evidence type="ECO:0000256" key="5">
    <source>
        <dbReference type="SAM" id="MobiDB-lite"/>
    </source>
</evidence>
<evidence type="ECO:0000256" key="1">
    <source>
        <dbReference type="ARBA" id="ARBA00005234"/>
    </source>
</evidence>
<dbReference type="PROSITE" id="PS50600">
    <property type="entry name" value="ULP_PROTEASE"/>
    <property type="match status" value="1"/>
</dbReference>